<dbReference type="InterPro" id="IPR029044">
    <property type="entry name" value="Nucleotide-diphossugar_trans"/>
</dbReference>
<dbReference type="AlphaFoldDB" id="I0K3W6"/>
<dbReference type="HOGENOM" id="CLU_054735_1_0_10"/>
<organism evidence="1 2">
    <name type="scientific">Fibrella aestuarina BUZ 2</name>
    <dbReference type="NCBI Taxonomy" id="1166018"/>
    <lineage>
        <taxon>Bacteria</taxon>
        <taxon>Pseudomonadati</taxon>
        <taxon>Bacteroidota</taxon>
        <taxon>Cytophagia</taxon>
        <taxon>Cytophagales</taxon>
        <taxon>Spirosomataceae</taxon>
        <taxon>Fibrella</taxon>
    </lineage>
</organism>
<protein>
    <recommendedName>
        <fullName evidence="3">Glycosyltransferase</fullName>
    </recommendedName>
</protein>
<name>I0K3W6_9BACT</name>
<dbReference type="KEGG" id="fae:FAES_0808"/>
<dbReference type="RefSeq" id="WP_015329919.1">
    <property type="nucleotide sequence ID" value="NC_020054.1"/>
</dbReference>
<keyword evidence="2" id="KW-1185">Reference proteome</keyword>
<sequence length="299" mass="34104">MTAPIILFAYKRADTFQRTIAALQANHLAAQSDLHIFVDGPRTAVDQPKVAAVQALARQVTGFRSLTLHFSEANCGCAQSIINGVSLILRDHLTAIIVEDDIVTAPNFLDFINQGLVTYRDSPRVFSVGGYTFPFRKPADYQDDVYFFGRTCAWGWGIWADRWFKADWNVMDFPQFMADSGARRAFNYYGSDRVRMLRRTIQGDIDTWDIRLCYALYKQQGLTVYPTVSKTTNIGFGGGDGMHANVYDRYKTTLDTGEQRQFRMPGQAFESPYYTQQVRHQFSLTIRLYNRLKTMAGVR</sequence>
<evidence type="ECO:0000313" key="1">
    <source>
        <dbReference type="EMBL" id="CCG98819.1"/>
    </source>
</evidence>
<accession>I0K3W6</accession>
<gene>
    <name evidence="1" type="ORF">FAES_0808</name>
</gene>
<dbReference type="Gene3D" id="3.90.550.10">
    <property type="entry name" value="Spore Coat Polysaccharide Biosynthesis Protein SpsA, Chain A"/>
    <property type="match status" value="1"/>
</dbReference>
<dbReference type="SUPFAM" id="SSF53448">
    <property type="entry name" value="Nucleotide-diphospho-sugar transferases"/>
    <property type="match status" value="1"/>
</dbReference>
<dbReference type="STRING" id="1166018.FAES_0808"/>
<reference evidence="1 2" key="1">
    <citation type="journal article" date="2012" name="J. Bacteriol.">
        <title>Genome Sequence of Fibrella aestuarina BUZ 2T, a Filamentous Marine Bacterium.</title>
        <authorList>
            <person name="Filippini M."/>
            <person name="Qi W."/>
            <person name="Blom J."/>
            <person name="Goesmann A."/>
            <person name="Smits T.H."/>
            <person name="Bagheri H.C."/>
        </authorList>
    </citation>
    <scope>NUCLEOTIDE SEQUENCE [LARGE SCALE GENOMIC DNA]</scope>
    <source>
        <strain evidence="2">BUZ 2T</strain>
    </source>
</reference>
<dbReference type="EMBL" id="HE796683">
    <property type="protein sequence ID" value="CCG98819.1"/>
    <property type="molecule type" value="Genomic_DNA"/>
</dbReference>
<dbReference type="OrthoDB" id="9785375at2"/>
<dbReference type="eggNOG" id="COG3306">
    <property type="taxonomic scope" value="Bacteria"/>
</dbReference>
<evidence type="ECO:0008006" key="3">
    <source>
        <dbReference type="Google" id="ProtNLM"/>
    </source>
</evidence>
<evidence type="ECO:0000313" key="2">
    <source>
        <dbReference type="Proteomes" id="UP000011058"/>
    </source>
</evidence>
<dbReference type="Proteomes" id="UP000011058">
    <property type="component" value="Chromosome"/>
</dbReference>
<proteinExistence type="predicted"/>